<dbReference type="AlphaFoldDB" id="A0AAU2UY19"/>
<evidence type="ECO:0000259" key="3">
    <source>
        <dbReference type="Pfam" id="PF13462"/>
    </source>
</evidence>
<dbReference type="InterPro" id="IPR012336">
    <property type="entry name" value="Thioredoxin-like_fold"/>
</dbReference>
<dbReference type="Gene3D" id="3.40.30.10">
    <property type="entry name" value="Glutaredoxin"/>
    <property type="match status" value="1"/>
</dbReference>
<evidence type="ECO:0000256" key="1">
    <source>
        <dbReference type="SAM" id="MobiDB-lite"/>
    </source>
</evidence>
<dbReference type="InterPro" id="IPR036249">
    <property type="entry name" value="Thioredoxin-like_sf"/>
</dbReference>
<keyword evidence="2" id="KW-0812">Transmembrane</keyword>
<protein>
    <submittedName>
        <fullName evidence="4">Thioredoxin domain-containing protein</fullName>
    </submittedName>
</protein>
<keyword evidence="2" id="KW-0472">Membrane</keyword>
<accession>A0AAU2UY19</accession>
<feature type="domain" description="Thioredoxin-like fold" evidence="3">
    <location>
        <begin position="77"/>
        <end position="231"/>
    </location>
</feature>
<proteinExistence type="predicted"/>
<feature type="region of interest" description="Disordered" evidence="1">
    <location>
        <begin position="206"/>
        <end position="238"/>
    </location>
</feature>
<dbReference type="Pfam" id="PF13462">
    <property type="entry name" value="Thioredoxin_4"/>
    <property type="match status" value="1"/>
</dbReference>
<dbReference type="EMBL" id="CP108318">
    <property type="protein sequence ID" value="WTW59780.1"/>
    <property type="molecule type" value="Genomic_DNA"/>
</dbReference>
<feature type="transmembrane region" description="Helical" evidence="2">
    <location>
        <begin position="33"/>
        <end position="50"/>
    </location>
</feature>
<organism evidence="4">
    <name type="scientific">Streptomyces sp. NBC_00003</name>
    <dbReference type="NCBI Taxonomy" id="2903608"/>
    <lineage>
        <taxon>Bacteria</taxon>
        <taxon>Bacillati</taxon>
        <taxon>Actinomycetota</taxon>
        <taxon>Actinomycetes</taxon>
        <taxon>Kitasatosporales</taxon>
        <taxon>Streptomycetaceae</taxon>
        <taxon>Streptomyces</taxon>
    </lineage>
</organism>
<keyword evidence="2" id="KW-1133">Transmembrane helix</keyword>
<evidence type="ECO:0000313" key="4">
    <source>
        <dbReference type="EMBL" id="WTW59780.1"/>
    </source>
</evidence>
<reference evidence="4" key="1">
    <citation type="submission" date="2022-10" db="EMBL/GenBank/DDBJ databases">
        <title>The complete genomes of actinobacterial strains from the NBC collection.</title>
        <authorList>
            <person name="Joergensen T.S."/>
            <person name="Alvarez Arevalo M."/>
            <person name="Sterndorff E.B."/>
            <person name="Faurdal D."/>
            <person name="Vuksanovic O."/>
            <person name="Mourched A.-S."/>
            <person name="Charusanti P."/>
            <person name="Shaw S."/>
            <person name="Blin K."/>
            <person name="Weber T."/>
        </authorList>
    </citation>
    <scope>NUCLEOTIDE SEQUENCE</scope>
    <source>
        <strain evidence="4">NBC_00003</strain>
    </source>
</reference>
<dbReference type="SUPFAM" id="SSF52833">
    <property type="entry name" value="Thioredoxin-like"/>
    <property type="match status" value="1"/>
</dbReference>
<gene>
    <name evidence="4" type="ORF">OG549_03460</name>
</gene>
<evidence type="ECO:0000256" key="2">
    <source>
        <dbReference type="SAM" id="Phobius"/>
    </source>
</evidence>
<name>A0AAU2UY19_9ACTN</name>
<sequence>MTESDMEDGRTARERMRAERDAAARRARLRKRGLITATVVTAAALVTAYFTTRAPEDEAAGKPLIVPANTAGQDRTWVAYGKSDARNTLTVRTALDCPACQKAEEALGPAMRALADQGTYRIEYQVTPAPDGDTSKASRHAINALAAAANADAGKFTRYLSLLLAEDTRSFSDDGLLKLAEKTEGLRSPAFDKAVRERTCLPWVDKVTGAAPPSSAGRPDLPTIELDGTRLSLHEPGR</sequence>